<name>A0ABR2KU76_9EUKA</name>
<organism evidence="2 3">
    <name type="scientific">Tritrichomonas musculus</name>
    <dbReference type="NCBI Taxonomy" id="1915356"/>
    <lineage>
        <taxon>Eukaryota</taxon>
        <taxon>Metamonada</taxon>
        <taxon>Parabasalia</taxon>
        <taxon>Tritrichomonadida</taxon>
        <taxon>Tritrichomonadidae</taxon>
        <taxon>Tritrichomonas</taxon>
    </lineage>
</organism>
<dbReference type="Gene3D" id="1.25.40.10">
    <property type="entry name" value="Tetratricopeptide repeat domain"/>
    <property type="match status" value="2"/>
</dbReference>
<accession>A0ABR2KU76</accession>
<dbReference type="PANTHER" id="PTHR11102:SF160">
    <property type="entry name" value="ERAD-ASSOCIATED E3 UBIQUITIN-PROTEIN LIGASE COMPONENT HRD3"/>
    <property type="match status" value="1"/>
</dbReference>
<evidence type="ECO:0008006" key="4">
    <source>
        <dbReference type="Google" id="ProtNLM"/>
    </source>
</evidence>
<dbReference type="Proteomes" id="UP001470230">
    <property type="component" value="Unassembled WGS sequence"/>
</dbReference>
<evidence type="ECO:0000256" key="1">
    <source>
        <dbReference type="ARBA" id="ARBA00038101"/>
    </source>
</evidence>
<dbReference type="InterPro" id="IPR050767">
    <property type="entry name" value="Sel1_AlgK"/>
</dbReference>
<dbReference type="SMART" id="SM00671">
    <property type="entry name" value="SEL1"/>
    <property type="match status" value="6"/>
</dbReference>
<evidence type="ECO:0000313" key="2">
    <source>
        <dbReference type="EMBL" id="KAK8894660.1"/>
    </source>
</evidence>
<reference evidence="2 3" key="1">
    <citation type="submission" date="2024-04" db="EMBL/GenBank/DDBJ databases">
        <title>Tritrichomonas musculus Genome.</title>
        <authorList>
            <person name="Alves-Ferreira E."/>
            <person name="Grigg M."/>
            <person name="Lorenzi H."/>
            <person name="Galac M."/>
        </authorList>
    </citation>
    <scope>NUCLEOTIDE SEQUENCE [LARGE SCALE GENOMIC DNA]</scope>
    <source>
        <strain evidence="2 3">EAF2021</strain>
    </source>
</reference>
<comment type="caution">
    <text evidence="2">The sequence shown here is derived from an EMBL/GenBank/DDBJ whole genome shotgun (WGS) entry which is preliminary data.</text>
</comment>
<sequence>MYEFGSSKKGMNFTRAAAFYKAAADKGHASAMFNYGNFLRDGVGVEEDHVAAVNYLTKAANAGCLEATVNLGRMIEEGDGCEKDVRKALEWYEKGAKEGEALGYFHAGRLYFHGDKEGGLEPNYSKAEKYLKKASEKDDGFGPRILLASLYYTTDKYDEGIPYAKSLADEDVGPAQFLYALMIKDKNGKEAVEYLERAAGNGFNIAMWVLANMYFRGDGIKEDKVKGAKWFKNSADSGDPDGAMRYGMCLIDGEGVEADPEEGARYIREVAKSGNMKAAGLLAFLGVVLEKIKLIEEDNEFILKGLLFLATIDLS</sequence>
<dbReference type="InterPro" id="IPR006597">
    <property type="entry name" value="Sel1-like"/>
</dbReference>
<dbReference type="Pfam" id="PF08238">
    <property type="entry name" value="Sel1"/>
    <property type="match status" value="7"/>
</dbReference>
<keyword evidence="3" id="KW-1185">Reference proteome</keyword>
<dbReference type="SUPFAM" id="SSF81901">
    <property type="entry name" value="HCP-like"/>
    <property type="match status" value="2"/>
</dbReference>
<proteinExistence type="inferred from homology"/>
<dbReference type="InterPro" id="IPR011990">
    <property type="entry name" value="TPR-like_helical_dom_sf"/>
</dbReference>
<comment type="similarity">
    <text evidence="1">Belongs to the sel-1 family.</text>
</comment>
<evidence type="ECO:0000313" key="3">
    <source>
        <dbReference type="Proteomes" id="UP001470230"/>
    </source>
</evidence>
<protein>
    <recommendedName>
        <fullName evidence="4">HCP-like protein</fullName>
    </recommendedName>
</protein>
<dbReference type="EMBL" id="JAPFFF010000003">
    <property type="protein sequence ID" value="KAK8894660.1"/>
    <property type="molecule type" value="Genomic_DNA"/>
</dbReference>
<gene>
    <name evidence="2" type="ORF">M9Y10_023097</name>
</gene>
<dbReference type="PANTHER" id="PTHR11102">
    <property type="entry name" value="SEL-1-LIKE PROTEIN"/>
    <property type="match status" value="1"/>
</dbReference>